<feature type="compositionally biased region" description="Low complexity" evidence="6">
    <location>
        <begin position="991"/>
        <end position="1009"/>
    </location>
</feature>
<evidence type="ECO:0000256" key="5">
    <source>
        <dbReference type="ARBA" id="ARBA00048432"/>
    </source>
</evidence>
<comment type="catalytic activity">
    <reaction evidence="5">
        <text>ATP + H2O = ADP + phosphate + H(+)</text>
        <dbReference type="Rhea" id="RHEA:13065"/>
        <dbReference type="ChEBI" id="CHEBI:15377"/>
        <dbReference type="ChEBI" id="CHEBI:15378"/>
        <dbReference type="ChEBI" id="CHEBI:30616"/>
        <dbReference type="ChEBI" id="CHEBI:43474"/>
        <dbReference type="ChEBI" id="CHEBI:456216"/>
        <dbReference type="EC" id="3.6.4.12"/>
    </reaction>
    <physiologicalReaction direction="left-to-right" evidence="5">
        <dbReference type="Rhea" id="RHEA:13066"/>
    </physiologicalReaction>
</comment>
<dbReference type="InterPro" id="IPR041677">
    <property type="entry name" value="DNA2/NAM7_AAA_11"/>
</dbReference>
<dbReference type="SUPFAM" id="SSF52540">
    <property type="entry name" value="P-loop containing nucleoside triphosphate hydrolases"/>
    <property type="match status" value="1"/>
</dbReference>
<dbReference type="Pfam" id="PF13086">
    <property type="entry name" value="AAA_11"/>
    <property type="match status" value="1"/>
</dbReference>
<dbReference type="KEGG" id="tet:TTHERM_00095370"/>
<keyword evidence="9" id="KW-1185">Reference proteome</keyword>
<protein>
    <submittedName>
        <fullName evidence="8">AAA domain protein</fullName>
    </submittedName>
</protein>
<evidence type="ECO:0000256" key="1">
    <source>
        <dbReference type="ARBA" id="ARBA00022741"/>
    </source>
</evidence>
<evidence type="ECO:0000256" key="6">
    <source>
        <dbReference type="SAM" id="MobiDB-lite"/>
    </source>
</evidence>
<dbReference type="GO" id="GO:0005694">
    <property type="term" value="C:chromosome"/>
    <property type="evidence" value="ECO:0007669"/>
    <property type="project" value="UniProtKB-ARBA"/>
</dbReference>
<dbReference type="OrthoDB" id="392140at2759"/>
<dbReference type="InterPro" id="IPR014001">
    <property type="entry name" value="Helicase_ATP-bd"/>
</dbReference>
<evidence type="ECO:0000256" key="2">
    <source>
        <dbReference type="ARBA" id="ARBA00022801"/>
    </source>
</evidence>
<dbReference type="InParanoid" id="Q235B0"/>
<evidence type="ECO:0000256" key="3">
    <source>
        <dbReference type="ARBA" id="ARBA00022806"/>
    </source>
</evidence>
<organism evidence="8 9">
    <name type="scientific">Tetrahymena thermophila (strain SB210)</name>
    <dbReference type="NCBI Taxonomy" id="312017"/>
    <lineage>
        <taxon>Eukaryota</taxon>
        <taxon>Sar</taxon>
        <taxon>Alveolata</taxon>
        <taxon>Ciliophora</taxon>
        <taxon>Intramacronucleata</taxon>
        <taxon>Oligohymenophorea</taxon>
        <taxon>Hymenostomatida</taxon>
        <taxon>Tetrahymenina</taxon>
        <taxon>Tetrahymenidae</taxon>
        <taxon>Tetrahymena</taxon>
    </lineage>
</organism>
<keyword evidence="2" id="KW-0378">Hydrolase</keyword>
<keyword evidence="4" id="KW-0067">ATP-binding</keyword>
<reference evidence="9" key="1">
    <citation type="journal article" date="2006" name="PLoS Biol.">
        <title>Macronuclear genome sequence of the ciliate Tetrahymena thermophila, a model eukaryote.</title>
        <authorList>
            <person name="Eisen J.A."/>
            <person name="Coyne R.S."/>
            <person name="Wu M."/>
            <person name="Wu D."/>
            <person name="Thiagarajan M."/>
            <person name="Wortman J.R."/>
            <person name="Badger J.H."/>
            <person name="Ren Q."/>
            <person name="Amedeo P."/>
            <person name="Jones K.M."/>
            <person name="Tallon L.J."/>
            <person name="Delcher A.L."/>
            <person name="Salzberg S.L."/>
            <person name="Silva J.C."/>
            <person name="Haas B.J."/>
            <person name="Majoros W.H."/>
            <person name="Farzad M."/>
            <person name="Carlton J.M."/>
            <person name="Smith R.K. Jr."/>
            <person name="Garg J."/>
            <person name="Pearlman R.E."/>
            <person name="Karrer K.M."/>
            <person name="Sun L."/>
            <person name="Manning G."/>
            <person name="Elde N.C."/>
            <person name="Turkewitz A.P."/>
            <person name="Asai D.J."/>
            <person name="Wilkes D.E."/>
            <person name="Wang Y."/>
            <person name="Cai H."/>
            <person name="Collins K."/>
            <person name="Stewart B.A."/>
            <person name="Lee S.R."/>
            <person name="Wilamowska K."/>
            <person name="Weinberg Z."/>
            <person name="Ruzzo W.L."/>
            <person name="Wloga D."/>
            <person name="Gaertig J."/>
            <person name="Frankel J."/>
            <person name="Tsao C.-C."/>
            <person name="Gorovsky M.A."/>
            <person name="Keeling P.J."/>
            <person name="Waller R.F."/>
            <person name="Patron N.J."/>
            <person name="Cherry J.M."/>
            <person name="Stover N.A."/>
            <person name="Krieger C.J."/>
            <person name="del Toro C."/>
            <person name="Ryder H.F."/>
            <person name="Williamson S.C."/>
            <person name="Barbeau R.A."/>
            <person name="Hamilton E.P."/>
            <person name="Orias E."/>
        </authorList>
    </citation>
    <scope>NUCLEOTIDE SEQUENCE [LARGE SCALE GENOMIC DNA]</scope>
    <source>
        <strain evidence="9">SB210</strain>
    </source>
</reference>
<feature type="region of interest" description="Disordered" evidence="6">
    <location>
        <begin position="960"/>
        <end position="1016"/>
    </location>
</feature>
<dbReference type="AlphaFoldDB" id="Q235B0"/>
<accession>Q235B0</accession>
<keyword evidence="3" id="KW-0347">Helicase</keyword>
<dbReference type="FunCoup" id="Q235B0">
    <property type="interactions" value="27"/>
</dbReference>
<dbReference type="InterPro" id="IPR045055">
    <property type="entry name" value="DNA2/NAM7-like"/>
</dbReference>
<dbReference type="CDD" id="cd18808">
    <property type="entry name" value="SF1_C_Upf1"/>
    <property type="match status" value="1"/>
</dbReference>
<keyword evidence="1" id="KW-0547">Nucleotide-binding</keyword>
<dbReference type="Proteomes" id="UP000009168">
    <property type="component" value="Unassembled WGS sequence"/>
</dbReference>
<dbReference type="GeneID" id="7831897"/>
<dbReference type="GO" id="GO:0031380">
    <property type="term" value="C:nuclear RNA-directed RNA polymerase complex"/>
    <property type="evidence" value="ECO:0007669"/>
    <property type="project" value="TreeGrafter"/>
</dbReference>
<dbReference type="Gene3D" id="3.40.50.300">
    <property type="entry name" value="P-loop containing nucleotide triphosphate hydrolases"/>
    <property type="match status" value="2"/>
</dbReference>
<gene>
    <name evidence="8" type="ORF">TTHERM_00095370</name>
</gene>
<feature type="region of interest" description="Disordered" evidence="6">
    <location>
        <begin position="1"/>
        <end position="54"/>
    </location>
</feature>
<dbReference type="PANTHER" id="PTHR10887">
    <property type="entry name" value="DNA2/NAM7 HELICASE FAMILY"/>
    <property type="match status" value="1"/>
</dbReference>
<dbReference type="Pfam" id="PF13087">
    <property type="entry name" value="AAA_12"/>
    <property type="match status" value="1"/>
</dbReference>
<dbReference type="HOGENOM" id="CLU_291449_0_0_1"/>
<dbReference type="GO" id="GO:0016787">
    <property type="term" value="F:hydrolase activity"/>
    <property type="evidence" value="ECO:0007669"/>
    <property type="project" value="UniProtKB-KW"/>
</dbReference>
<feature type="compositionally biased region" description="Low complexity" evidence="6">
    <location>
        <begin position="1"/>
        <end position="22"/>
    </location>
</feature>
<dbReference type="InterPro" id="IPR027417">
    <property type="entry name" value="P-loop_NTPase"/>
</dbReference>
<dbReference type="EMBL" id="GG662767">
    <property type="protein sequence ID" value="EAR91843.2"/>
    <property type="molecule type" value="Genomic_DNA"/>
</dbReference>
<evidence type="ECO:0000313" key="9">
    <source>
        <dbReference type="Proteomes" id="UP000009168"/>
    </source>
</evidence>
<dbReference type="GO" id="GO:0031048">
    <property type="term" value="P:regulatory ncRNA-mediated heterochromatin formation"/>
    <property type="evidence" value="ECO:0007669"/>
    <property type="project" value="TreeGrafter"/>
</dbReference>
<dbReference type="RefSeq" id="XP_001012088.2">
    <property type="nucleotide sequence ID" value="XM_001012088.2"/>
</dbReference>
<evidence type="ECO:0000259" key="7">
    <source>
        <dbReference type="SMART" id="SM00487"/>
    </source>
</evidence>
<name>Q235B0_TETTS</name>
<dbReference type="GO" id="GO:0003678">
    <property type="term" value="F:DNA helicase activity"/>
    <property type="evidence" value="ECO:0007669"/>
    <property type="project" value="UniProtKB-EC"/>
</dbReference>
<evidence type="ECO:0000256" key="4">
    <source>
        <dbReference type="ARBA" id="ARBA00022840"/>
    </source>
</evidence>
<dbReference type="eggNOG" id="KOG1807">
    <property type="taxonomic scope" value="Eukaryota"/>
</dbReference>
<dbReference type="FunFam" id="3.40.50.300:FF:000326">
    <property type="entry name" value="P-loop containing nucleoside triphosphate hydrolase"/>
    <property type="match status" value="1"/>
</dbReference>
<feature type="domain" description="Helicase ATP-binding" evidence="7">
    <location>
        <begin position="360"/>
        <end position="652"/>
    </location>
</feature>
<dbReference type="SMART" id="SM00487">
    <property type="entry name" value="DEXDc"/>
    <property type="match status" value="1"/>
</dbReference>
<feature type="compositionally biased region" description="Basic and acidic residues" evidence="6">
    <location>
        <begin position="970"/>
        <end position="979"/>
    </location>
</feature>
<dbReference type="InterPro" id="IPR047187">
    <property type="entry name" value="SF1_C_Upf1"/>
</dbReference>
<proteinExistence type="predicted"/>
<dbReference type="PANTHER" id="PTHR10887:SF341">
    <property type="entry name" value="NFX1-TYPE ZINC FINGER-CONTAINING PROTEIN 1"/>
    <property type="match status" value="1"/>
</dbReference>
<dbReference type="InterPro" id="IPR041679">
    <property type="entry name" value="DNA2/NAM7-like_C"/>
</dbReference>
<evidence type="ECO:0000313" key="8">
    <source>
        <dbReference type="EMBL" id="EAR91843.2"/>
    </source>
</evidence>
<sequence length="1016" mass="120976">MPQKNNSISIINSRSFSQSSQSENDNYQNSSFDDDEIQNNSMNSEEEQSSIDSDSVREFQIKNYIDFPDMNLFQNPYAQVLSIPEDYLFNDLQTYQKTMNTLEQERFFKKLRHSLRQNVFKLENGLKNERQESTYEDFQWIQEYQVSNVQFNQSGLILTVKTSMKIQKYQQKQKQWEILNNQIMIFVNKKSKKYFVGKTVDQNKKQQSQSKLDKSSLQNESFNLLIENILQEDIYKDIKKEDVKEVEDILKENYDDFDITTYNQTFQIKMNVLSDIEEFLVNISNINKNYILLTPHEYWYSLQQTLNCSQKFAQLQQIQFYDQTVKGEKGESKFPEYSFLNGRDDLKESFIQSIEEVIQKQVNLDSYQLKALRYALFNQNAVIQGPPGTGKTFLASHLIHTLQNLKNNYCKKPILIISKKNISLDSLLKNLEKINPEIKLLRLGYQTAFEEMKKYTIEKQGGPQRKQIYSLGFQQIDKKLQDYLERDQNQDYYSVNNSQLEESLDNLSFQNFIKEQEIENFLQEMRNYEQSNLKNYEIHEKKYQLRLSDFIKQEQFQFIGMTFTGYHTYYQALQILKPEIIVVEEASEINESEFFPILTPNIKHLIQFGDHQQLKPLIRAKSLIREFNYGMSYFERLIKVNKIDFVTLYQQKRMRPELANFTRLFYGNEYKDDRVVNNRSCVRELSTVGMYLLPHTYPEQKMSEGSYLNEFEVYYIKFLAKRLSDKYKQKNITILSMYKSQKTLIQCKLKKLPEIEVYTVDEFQGNENDIIILSCVRSNQKNKCGYITELQRINVAFSRAKIGFFCIGNFEMYSQKCQKWKEIVQLSLNQFSYGGISQMPLYKKINQLTQFQLEINLYRKGQYQQNICNLCYQKSHIGLCNQGYTFFDYISKFLEQQFQYFQQDKILIDDDQQERQINQFQNLNISQISNNQAANSESYSEFPQLLENIEEKIDNKNINQNKIQNRKKERSFLTEDEKQNSFQSTKKQKQRLSQQKQKKQQLSLTQNLSINFSNSQ</sequence>
<dbReference type="GO" id="GO:0005524">
    <property type="term" value="F:ATP binding"/>
    <property type="evidence" value="ECO:0007669"/>
    <property type="project" value="UniProtKB-KW"/>
</dbReference>